<evidence type="ECO:0000313" key="3">
    <source>
        <dbReference type="EMBL" id="CAH0562196.1"/>
    </source>
</evidence>
<dbReference type="Pfam" id="PF21636">
    <property type="entry name" value="PPP1R21_C"/>
    <property type="match status" value="1"/>
</dbReference>
<accession>A0A9P0FN06</accession>
<sequence>MDKTNIEAKYQKLATEYSKVRSQATVLKKAVLDEQAKNIQFNEINKKLEQQIRKHDQEMESLTFRNEQLTKRIGVLQQELHETNHGKKNKSKTNYSTTVDSDIAVLNEELHKRIIENAQLNSSISDKECELSEYAEKIDWLESKLRNAQIALESLENTNREEVDKLRNDKIILQKKINNIMSEKSLVNCEFDNRDTNNKVHNNINLLHEEINRWKTECDVLRSRPSSNKQLTDYYETQLAELVETKSLAISETHSILAENVALSSRVESLILDLSSLESLLGKNIEELTNSNDNYKAQLDALTEHLAVQNEKITKQCDEIEILKYKLQQIFFD</sequence>
<gene>
    <name evidence="3" type="ORF">MELIAE_LOCUS11385</name>
</gene>
<name>A0A9P0FN06_BRAAE</name>
<dbReference type="Pfam" id="PF10205">
    <property type="entry name" value="KLRAQ"/>
    <property type="match status" value="1"/>
</dbReference>
<dbReference type="Proteomes" id="UP001154078">
    <property type="component" value="Chromosome 8"/>
</dbReference>
<dbReference type="InterPro" id="IPR049372">
    <property type="entry name" value="PPP1R21_C"/>
</dbReference>
<dbReference type="GO" id="GO:0005769">
    <property type="term" value="C:early endosome"/>
    <property type="evidence" value="ECO:0007669"/>
    <property type="project" value="TreeGrafter"/>
</dbReference>
<dbReference type="InterPro" id="IPR019343">
    <property type="entry name" value="PPP1R21_N"/>
</dbReference>
<dbReference type="EMBL" id="OV121139">
    <property type="protein sequence ID" value="CAH0562196.1"/>
    <property type="molecule type" value="Genomic_DNA"/>
</dbReference>
<evidence type="ECO:0000259" key="2">
    <source>
        <dbReference type="SMART" id="SM01254"/>
    </source>
</evidence>
<dbReference type="SMART" id="SM01254">
    <property type="entry name" value="KLRAQ"/>
    <property type="match status" value="1"/>
</dbReference>
<keyword evidence="4" id="KW-1185">Reference proteome</keyword>
<dbReference type="InterPro" id="IPR040024">
    <property type="entry name" value="PPP1R21"/>
</dbReference>
<organism evidence="3 4">
    <name type="scientific">Brassicogethes aeneus</name>
    <name type="common">Rape pollen beetle</name>
    <name type="synonym">Meligethes aeneus</name>
    <dbReference type="NCBI Taxonomy" id="1431903"/>
    <lineage>
        <taxon>Eukaryota</taxon>
        <taxon>Metazoa</taxon>
        <taxon>Ecdysozoa</taxon>
        <taxon>Arthropoda</taxon>
        <taxon>Hexapoda</taxon>
        <taxon>Insecta</taxon>
        <taxon>Pterygota</taxon>
        <taxon>Neoptera</taxon>
        <taxon>Endopterygota</taxon>
        <taxon>Coleoptera</taxon>
        <taxon>Polyphaga</taxon>
        <taxon>Cucujiformia</taxon>
        <taxon>Nitidulidae</taxon>
        <taxon>Meligethinae</taxon>
        <taxon>Brassicogethes</taxon>
    </lineage>
</organism>
<protein>
    <recommendedName>
        <fullName evidence="2">Protein phosphatase 1 regulatory subunit 21 N-terminal domain-containing protein</fullName>
    </recommendedName>
</protein>
<dbReference type="PANTHER" id="PTHR21448:SF0">
    <property type="entry name" value="PROTEIN PHOSPHATASE 1 REGULATORY SUBUNIT 21"/>
    <property type="match status" value="1"/>
</dbReference>
<feature type="coiled-coil region" evidence="1">
    <location>
        <begin position="117"/>
        <end position="224"/>
    </location>
</feature>
<feature type="coiled-coil region" evidence="1">
    <location>
        <begin position="285"/>
        <end position="312"/>
    </location>
</feature>
<feature type="domain" description="Protein phosphatase 1 regulatory subunit 21 N-terminal" evidence="2">
    <location>
        <begin position="11"/>
        <end position="110"/>
    </location>
</feature>
<feature type="coiled-coil region" evidence="1">
    <location>
        <begin position="38"/>
        <end position="79"/>
    </location>
</feature>
<evidence type="ECO:0000313" key="4">
    <source>
        <dbReference type="Proteomes" id="UP001154078"/>
    </source>
</evidence>
<reference evidence="3" key="1">
    <citation type="submission" date="2021-12" db="EMBL/GenBank/DDBJ databases">
        <authorList>
            <person name="King R."/>
        </authorList>
    </citation>
    <scope>NUCLEOTIDE SEQUENCE</scope>
</reference>
<keyword evidence="1" id="KW-0175">Coiled coil</keyword>
<dbReference type="AlphaFoldDB" id="A0A9P0FN06"/>
<evidence type="ECO:0000256" key="1">
    <source>
        <dbReference type="SAM" id="Coils"/>
    </source>
</evidence>
<dbReference type="GO" id="GO:0016020">
    <property type="term" value="C:membrane"/>
    <property type="evidence" value="ECO:0007669"/>
    <property type="project" value="TreeGrafter"/>
</dbReference>
<dbReference type="PANTHER" id="PTHR21448">
    <property type="entry name" value="SMOOTH MUSCLE MYOSIN HEAVY CHAIN-RELATED"/>
    <property type="match status" value="1"/>
</dbReference>
<dbReference type="OrthoDB" id="5566667at2759"/>
<proteinExistence type="predicted"/>